<protein>
    <submittedName>
        <fullName evidence="1">Uncharacterized protein</fullName>
    </submittedName>
</protein>
<proteinExistence type="predicted"/>
<evidence type="ECO:0000313" key="2">
    <source>
        <dbReference type="Proteomes" id="UP001152561"/>
    </source>
</evidence>
<dbReference type="EMBL" id="JAJAGQ010000019">
    <property type="protein sequence ID" value="KAJ8533877.1"/>
    <property type="molecule type" value="Genomic_DNA"/>
</dbReference>
<name>A0A9Q1LDM7_9SOLA</name>
<accession>A0A9Q1LDM7</accession>
<keyword evidence="2" id="KW-1185">Reference proteome</keyword>
<gene>
    <name evidence="1" type="ORF">K7X08_007201</name>
</gene>
<organism evidence="1 2">
    <name type="scientific">Anisodus acutangulus</name>
    <dbReference type="NCBI Taxonomy" id="402998"/>
    <lineage>
        <taxon>Eukaryota</taxon>
        <taxon>Viridiplantae</taxon>
        <taxon>Streptophyta</taxon>
        <taxon>Embryophyta</taxon>
        <taxon>Tracheophyta</taxon>
        <taxon>Spermatophyta</taxon>
        <taxon>Magnoliopsida</taxon>
        <taxon>eudicotyledons</taxon>
        <taxon>Gunneridae</taxon>
        <taxon>Pentapetalae</taxon>
        <taxon>asterids</taxon>
        <taxon>lamiids</taxon>
        <taxon>Solanales</taxon>
        <taxon>Solanaceae</taxon>
        <taxon>Solanoideae</taxon>
        <taxon>Hyoscyameae</taxon>
        <taxon>Anisodus</taxon>
    </lineage>
</organism>
<reference evidence="2" key="1">
    <citation type="journal article" date="2023" name="Proc. Natl. Acad. Sci. U.S.A.">
        <title>Genomic and structural basis for evolution of tropane alkaloid biosynthesis.</title>
        <authorList>
            <person name="Wanga Y.-J."/>
            <person name="Taina T."/>
            <person name="Yua J.-Y."/>
            <person name="Lia J."/>
            <person name="Xua B."/>
            <person name="Chenc J."/>
            <person name="D'Auriad J.C."/>
            <person name="Huanga J.-P."/>
            <person name="Huanga S.-X."/>
        </authorList>
    </citation>
    <scope>NUCLEOTIDE SEQUENCE [LARGE SCALE GENOMIC DNA]</scope>
    <source>
        <strain evidence="2">cv. KIB-2019</strain>
    </source>
</reference>
<sequence length="69" mass="8129">MSHTVELEEFIARDRARHTRILRSSNGGVINFQRKLNICRKKNVFQRESHLIEMNFYDTANSSTPFFLG</sequence>
<dbReference type="Proteomes" id="UP001152561">
    <property type="component" value="Unassembled WGS sequence"/>
</dbReference>
<evidence type="ECO:0000313" key="1">
    <source>
        <dbReference type="EMBL" id="KAJ8533877.1"/>
    </source>
</evidence>
<comment type="caution">
    <text evidence="1">The sequence shown here is derived from an EMBL/GenBank/DDBJ whole genome shotgun (WGS) entry which is preliminary data.</text>
</comment>
<dbReference type="AlphaFoldDB" id="A0A9Q1LDM7"/>